<protein>
    <submittedName>
        <fullName evidence="2">Uncharacterized protein</fullName>
    </submittedName>
</protein>
<dbReference type="AlphaFoldDB" id="A0A5S9MEJ1"/>
<dbReference type="Proteomes" id="UP000464658">
    <property type="component" value="Chromosome"/>
</dbReference>
<accession>A0A5S9MEJ1</accession>
<evidence type="ECO:0000313" key="2">
    <source>
        <dbReference type="EMBL" id="BBP91418.1"/>
    </source>
</evidence>
<sequence>MRQNRAITIKKKECGQWIFFNLRGAVIQNITGHNQEQLEHTILDAIQSGEKKKCCQALACCSKCYGKKHQKTKNEILETLEQGLKPQQQQKRSRFAYISKPAFFL</sequence>
<gene>
    <name evidence="2" type="ORF">BsIDN1_50360</name>
</gene>
<name>A0A5S9MEJ1_BACIA</name>
<dbReference type="InterPro" id="IPR017525">
    <property type="entry name" value="SspI"/>
</dbReference>
<proteinExistence type="predicted"/>
<dbReference type="GO" id="GO:0030435">
    <property type="term" value="P:sporulation resulting in formation of a cellular spore"/>
    <property type="evidence" value="ECO:0007669"/>
    <property type="project" value="UniProtKB-KW"/>
</dbReference>
<dbReference type="Pfam" id="PF14098">
    <property type="entry name" value="SSPI"/>
    <property type="match status" value="1"/>
</dbReference>
<dbReference type="GO" id="GO:0030436">
    <property type="term" value="P:asexual sporulation"/>
    <property type="evidence" value="ECO:0007669"/>
    <property type="project" value="InterPro"/>
</dbReference>
<dbReference type="EMBL" id="AP021906">
    <property type="protein sequence ID" value="BBP91418.1"/>
    <property type="molecule type" value="Genomic_DNA"/>
</dbReference>
<reference evidence="2 3" key="1">
    <citation type="submission" date="2019-12" db="EMBL/GenBank/DDBJ databases">
        <title>Full genome sequence of a Bacillus safensis strain isolated from commercially available natto in Indonesia.</title>
        <authorList>
            <person name="Yoshida M."/>
            <person name="Uomi M."/>
            <person name="Waturangi D."/>
            <person name="Ekaputri J.J."/>
            <person name="Setiamarga D.H.E."/>
        </authorList>
    </citation>
    <scope>NUCLEOTIDE SEQUENCE [LARGE SCALE GENOMIC DNA]</scope>
    <source>
        <strain evidence="2 3">IDN1</strain>
    </source>
</reference>
<organism evidence="2 3">
    <name type="scientific">Bacillus safensis</name>
    <dbReference type="NCBI Taxonomy" id="561879"/>
    <lineage>
        <taxon>Bacteria</taxon>
        <taxon>Bacillati</taxon>
        <taxon>Bacillota</taxon>
        <taxon>Bacilli</taxon>
        <taxon>Bacillales</taxon>
        <taxon>Bacillaceae</taxon>
        <taxon>Bacillus</taxon>
    </lineage>
</organism>
<keyword evidence="1" id="KW-0749">Sporulation</keyword>
<evidence type="ECO:0000313" key="3">
    <source>
        <dbReference type="Proteomes" id="UP000464658"/>
    </source>
</evidence>
<evidence type="ECO:0000256" key="1">
    <source>
        <dbReference type="ARBA" id="ARBA00022969"/>
    </source>
</evidence>